<feature type="region of interest" description="Disordered" evidence="1">
    <location>
        <begin position="905"/>
        <end position="1010"/>
    </location>
</feature>
<feature type="compositionally biased region" description="Polar residues" evidence="1">
    <location>
        <begin position="972"/>
        <end position="981"/>
    </location>
</feature>
<feature type="compositionally biased region" description="Basic and acidic residues" evidence="1">
    <location>
        <begin position="63"/>
        <end position="82"/>
    </location>
</feature>
<reference evidence="2 3" key="1">
    <citation type="submission" date="2020-06" db="EMBL/GenBank/DDBJ databases">
        <authorList>
            <person name="Li R."/>
            <person name="Bekaert M."/>
        </authorList>
    </citation>
    <scope>NUCLEOTIDE SEQUENCE [LARGE SCALE GENOMIC DNA]</scope>
    <source>
        <strain evidence="3">wild</strain>
    </source>
</reference>
<dbReference type="Proteomes" id="UP000507470">
    <property type="component" value="Unassembled WGS sequence"/>
</dbReference>
<feature type="region of interest" description="Disordered" evidence="1">
    <location>
        <begin position="56"/>
        <end position="277"/>
    </location>
</feature>
<feature type="compositionally biased region" description="Basic residues" evidence="1">
    <location>
        <begin position="995"/>
        <end position="1010"/>
    </location>
</feature>
<feature type="compositionally biased region" description="Basic and acidic residues" evidence="1">
    <location>
        <begin position="951"/>
        <end position="969"/>
    </location>
</feature>
<feature type="region of interest" description="Disordered" evidence="1">
    <location>
        <begin position="292"/>
        <end position="356"/>
    </location>
</feature>
<feature type="compositionally biased region" description="Basic and acidic residues" evidence="1">
    <location>
        <begin position="292"/>
        <end position="304"/>
    </location>
</feature>
<gene>
    <name evidence="2" type="ORF">MCOR_45994</name>
</gene>
<feature type="compositionally biased region" description="Basic and acidic residues" evidence="1">
    <location>
        <begin position="215"/>
        <end position="225"/>
    </location>
</feature>
<feature type="compositionally biased region" description="Low complexity" evidence="1">
    <location>
        <begin position="244"/>
        <end position="258"/>
    </location>
</feature>
<dbReference type="EMBL" id="CACVKT020008119">
    <property type="protein sequence ID" value="CAC5413047.1"/>
    <property type="molecule type" value="Genomic_DNA"/>
</dbReference>
<feature type="region of interest" description="Disordered" evidence="1">
    <location>
        <begin position="771"/>
        <end position="817"/>
    </location>
</feature>
<sequence length="1010" mass="114750">MVAFSLGSIVSDLRKNERSVEKAKLALDNKEIANEMDKPMLKNRNKSPDNLQKKFELNSASGEKIDDKNRLDNTNFGRKENTGKTNPVEIFDENYQKVKGKQNIDIKLKMHEKSKLIKETSDKTSSNKDNKQQGQVNVSTNKENKEKSSNQTFLTSEERNKHKDSSFTADNTHERDNNKSSSQTKSEELSKKTRWDIVMKDLDHDTKNRVSRKRKDSESDSDARSSRKGSPPVMYVSGKKSKVKQSSSGKKSSTPSKKTTAKSRKASPSPSKQKSVYDFGLLLRKEWEFKIPKKSTNAKDDKKFSGKLSSTKREESKLSKSPSIYNGKENGYISNTEAGRDSNKKSEKEKHSSRKSGYIGEKETFRLFGKEENKDSKGFKEKRKPCKSTVVHTTVPRSKDVGSIMQMIRNNVLSKDNKKNIDDFTDYSPSDSLTDNQSQVASEDTAQDLMDIMDGKVPLEIIDEVGADTDSMLDISSFNISNDYAKDLNCAIPGVYGSKTNHLSGDVHKSISNVDVTNITDTHNDRKKDSPLIYQLENTHMRDLNDNLVTSAGQNLNAGTLPEKSTNGNLNSFPVSTSATKRPVCVIDPLDDLDFFVPSVDRKVEEVNHGKQMRITVKNDCPLNKTVIGYSLVELIRTCLHGKQEDMRIVTLQESIVQRSVSLTLHKLNIAATLERTVDKKDAAPMIEMEPSTAVKDKEEIIPGLGDLHVLEEAIHTSFNEEDTENDEVKTKTTEVLKCDQGVVNEAKNLLQSAKKDDTVKNIEISPIRGPVSKKAVPEPKRTYKEQSKENSNRGPIRSTVSKVHRQDRQHHPYSRKEKHYKCGWSFDISYTLQDIMENLTTSSYKDRKNMSTPNSRRPRFSNYRFRRSEVPEFLPDEREDNYLTEEAIPDFVERKKKAEMLDNMSTVGGEDEPFSVEQTMYDRETEPPREPHREHQREDSRSRNVSSQLNKEDTQDRKTDNHDNDDIQHLVTGSSQQNWENLVEDFLGQCASKSSKKKSSRRSKKSKRS</sequence>
<feature type="compositionally biased region" description="Basic and acidic residues" evidence="1">
    <location>
        <begin position="156"/>
        <end position="178"/>
    </location>
</feature>
<feature type="compositionally biased region" description="Polar residues" evidence="1">
    <location>
        <begin position="132"/>
        <end position="141"/>
    </location>
</feature>
<feature type="region of interest" description="Disordered" evidence="1">
    <location>
        <begin position="418"/>
        <end position="438"/>
    </location>
</feature>
<dbReference type="OrthoDB" id="6163234at2759"/>
<feature type="compositionally biased region" description="Basic and acidic residues" evidence="1">
    <location>
        <begin position="921"/>
        <end position="943"/>
    </location>
</feature>
<name>A0A6J8DY77_MYTCO</name>
<feature type="compositionally biased region" description="Basic and acidic residues" evidence="1">
    <location>
        <begin position="185"/>
        <end position="208"/>
    </location>
</feature>
<feature type="compositionally biased region" description="Polar residues" evidence="1">
    <location>
        <begin position="427"/>
        <end position="438"/>
    </location>
</feature>
<feature type="compositionally biased region" description="Basic and acidic residues" evidence="1">
    <location>
        <begin position="338"/>
        <end position="350"/>
    </location>
</feature>
<protein>
    <submittedName>
        <fullName evidence="2">Uncharacterized protein</fullName>
    </submittedName>
</protein>
<dbReference type="AlphaFoldDB" id="A0A6J8DY77"/>
<evidence type="ECO:0000313" key="2">
    <source>
        <dbReference type="EMBL" id="CAC5413047.1"/>
    </source>
</evidence>
<feature type="compositionally biased region" description="Basic and acidic residues" evidence="1">
    <location>
        <begin position="776"/>
        <end position="792"/>
    </location>
</feature>
<feature type="compositionally biased region" description="Basic and acidic residues" evidence="1">
    <location>
        <begin position="102"/>
        <end position="131"/>
    </location>
</feature>
<accession>A0A6J8DY77</accession>
<proteinExistence type="predicted"/>
<evidence type="ECO:0000256" key="1">
    <source>
        <dbReference type="SAM" id="MobiDB-lite"/>
    </source>
</evidence>
<keyword evidence="3" id="KW-1185">Reference proteome</keyword>
<evidence type="ECO:0000313" key="3">
    <source>
        <dbReference type="Proteomes" id="UP000507470"/>
    </source>
</evidence>
<organism evidence="2 3">
    <name type="scientific">Mytilus coruscus</name>
    <name type="common">Sea mussel</name>
    <dbReference type="NCBI Taxonomy" id="42192"/>
    <lineage>
        <taxon>Eukaryota</taxon>
        <taxon>Metazoa</taxon>
        <taxon>Spiralia</taxon>
        <taxon>Lophotrochozoa</taxon>
        <taxon>Mollusca</taxon>
        <taxon>Bivalvia</taxon>
        <taxon>Autobranchia</taxon>
        <taxon>Pteriomorphia</taxon>
        <taxon>Mytilida</taxon>
        <taxon>Mytiloidea</taxon>
        <taxon>Mytilidae</taxon>
        <taxon>Mytilinae</taxon>
        <taxon>Mytilus</taxon>
    </lineage>
</organism>